<dbReference type="AlphaFoldDB" id="A0AAV0BME6"/>
<protein>
    <submittedName>
        <fullName evidence="3">Uncharacterized protein</fullName>
    </submittedName>
</protein>
<name>A0AAV0BME6_PHAPC</name>
<reference evidence="3" key="1">
    <citation type="submission" date="2022-06" db="EMBL/GenBank/DDBJ databases">
        <authorList>
            <consortium name="SYNGENTA / RWTH Aachen University"/>
        </authorList>
    </citation>
    <scope>NUCLEOTIDE SEQUENCE</scope>
</reference>
<dbReference type="EMBL" id="CALTRL010005887">
    <property type="protein sequence ID" value="CAH7687537.1"/>
    <property type="molecule type" value="Genomic_DNA"/>
</dbReference>
<dbReference type="Proteomes" id="UP001153365">
    <property type="component" value="Unassembled WGS sequence"/>
</dbReference>
<accession>A0AAV0BME6</accession>
<comment type="caution">
    <text evidence="3">The sequence shown here is derived from an EMBL/GenBank/DDBJ whole genome shotgun (WGS) entry which is preliminary data.</text>
</comment>
<organism evidence="3 4">
    <name type="scientific">Phakopsora pachyrhizi</name>
    <name type="common">Asian soybean rust disease fungus</name>
    <dbReference type="NCBI Taxonomy" id="170000"/>
    <lineage>
        <taxon>Eukaryota</taxon>
        <taxon>Fungi</taxon>
        <taxon>Dikarya</taxon>
        <taxon>Basidiomycota</taxon>
        <taxon>Pucciniomycotina</taxon>
        <taxon>Pucciniomycetes</taxon>
        <taxon>Pucciniales</taxon>
        <taxon>Phakopsoraceae</taxon>
        <taxon>Phakopsora</taxon>
    </lineage>
</organism>
<proteinExistence type="predicted"/>
<evidence type="ECO:0000313" key="3">
    <source>
        <dbReference type="EMBL" id="CAH7687537.1"/>
    </source>
</evidence>
<sequence>MRSSVSIARATATLPRHWSRPSSYGQPLSIDPRLSKRQEGANKTKLILQNYLKRGIEPSPELLDSLDPTNLSYEGTISSSGSVESIRVASPSDERRRLLKKQTKRQSVLPSFFEPTFPPPHLQSNVSQPITHAPLTAAALTAHDHPAVAYLAAPSRVIRRATSFAGAMPSPPIIRIIKPEPECLDDHSNPSSRDPFYYDKVLDRLDSRSPPSPRRQSRTKIPRVTQACPPPNDNDSVGSDAVTAWFADQYMQAA</sequence>
<evidence type="ECO:0000313" key="2">
    <source>
        <dbReference type="EMBL" id="CAH7667993.1"/>
    </source>
</evidence>
<evidence type="ECO:0000313" key="4">
    <source>
        <dbReference type="Proteomes" id="UP001153365"/>
    </source>
</evidence>
<gene>
    <name evidence="3" type="ORF">PPACK8108_LOCUS22335</name>
    <name evidence="2" type="ORF">PPACK8108_LOCUS2451</name>
</gene>
<feature type="region of interest" description="Disordered" evidence="1">
    <location>
        <begin position="16"/>
        <end position="41"/>
    </location>
</feature>
<feature type="region of interest" description="Disordered" evidence="1">
    <location>
        <begin position="203"/>
        <end position="239"/>
    </location>
</feature>
<evidence type="ECO:0000256" key="1">
    <source>
        <dbReference type="SAM" id="MobiDB-lite"/>
    </source>
</evidence>
<keyword evidence="4" id="KW-1185">Reference proteome</keyword>
<dbReference type="EMBL" id="CALTRL010000415">
    <property type="protein sequence ID" value="CAH7667993.1"/>
    <property type="molecule type" value="Genomic_DNA"/>
</dbReference>